<organism evidence="1 2">
    <name type="scientific">Paraprevotella xylaniphila YIT 11841</name>
    <dbReference type="NCBI Taxonomy" id="762982"/>
    <lineage>
        <taxon>Bacteria</taxon>
        <taxon>Pseudomonadati</taxon>
        <taxon>Bacteroidota</taxon>
        <taxon>Bacteroidia</taxon>
        <taxon>Bacteroidales</taxon>
        <taxon>Prevotellaceae</taxon>
        <taxon>Paraprevotella</taxon>
    </lineage>
</organism>
<gene>
    <name evidence="1" type="ORF">HMPREF9442_03468</name>
</gene>
<accession>F3QZ22</accession>
<name>F3QZ22_9BACT</name>
<dbReference type="Proteomes" id="UP000005546">
    <property type="component" value="Unassembled WGS sequence"/>
</dbReference>
<reference evidence="1 2" key="1">
    <citation type="submission" date="2011-02" db="EMBL/GenBank/DDBJ databases">
        <authorList>
            <person name="Weinstock G."/>
            <person name="Sodergren E."/>
            <person name="Clifton S."/>
            <person name="Fulton L."/>
            <person name="Fulton B."/>
            <person name="Courtney L."/>
            <person name="Fronick C."/>
            <person name="Harrison M."/>
            <person name="Strong C."/>
            <person name="Farmer C."/>
            <person name="Delahaunty K."/>
            <person name="Markovic C."/>
            <person name="Hall O."/>
            <person name="Minx P."/>
            <person name="Tomlinson C."/>
            <person name="Mitreva M."/>
            <person name="Hou S."/>
            <person name="Chen J."/>
            <person name="Wollam A."/>
            <person name="Pepin K.H."/>
            <person name="Johnson M."/>
            <person name="Bhonagiri V."/>
            <person name="Zhang X."/>
            <person name="Suruliraj S."/>
            <person name="Warren W."/>
            <person name="Chinwalla A."/>
            <person name="Mardis E.R."/>
            <person name="Wilson R.K."/>
        </authorList>
    </citation>
    <scope>NUCLEOTIDE SEQUENCE [LARGE SCALE GENOMIC DNA]</scope>
    <source>
        <strain evidence="1 2">YIT 11841</strain>
    </source>
</reference>
<dbReference type="EMBL" id="AFBR01000098">
    <property type="protein sequence ID" value="EGG49951.1"/>
    <property type="molecule type" value="Genomic_DNA"/>
</dbReference>
<proteinExistence type="predicted"/>
<sequence length="50" mass="5706">MSCRRTEINLRQTKNHSAENDFSFGAEKKCVMTRSVSTSLQGTAEIWAER</sequence>
<protein>
    <submittedName>
        <fullName evidence="1">Conserved domain protein</fullName>
    </submittedName>
</protein>
<comment type="caution">
    <text evidence="1">The sequence shown here is derived from an EMBL/GenBank/DDBJ whole genome shotgun (WGS) entry which is preliminary data.</text>
</comment>
<dbReference type="AlphaFoldDB" id="F3QZ22"/>
<evidence type="ECO:0000313" key="1">
    <source>
        <dbReference type="EMBL" id="EGG49951.1"/>
    </source>
</evidence>
<dbReference type="HOGENOM" id="CLU_3120868_0_0_10"/>
<keyword evidence="2" id="KW-1185">Reference proteome</keyword>
<evidence type="ECO:0000313" key="2">
    <source>
        <dbReference type="Proteomes" id="UP000005546"/>
    </source>
</evidence>